<evidence type="ECO:0000256" key="1">
    <source>
        <dbReference type="SAM" id="MobiDB-lite"/>
    </source>
</evidence>
<feature type="domain" description="RNA polymerase sigma-70 region 2" evidence="2">
    <location>
        <begin position="14"/>
        <end position="49"/>
    </location>
</feature>
<dbReference type="Pfam" id="PF04542">
    <property type="entry name" value="Sigma70_r2"/>
    <property type="match status" value="1"/>
</dbReference>
<dbReference type="Proteomes" id="UP000681340">
    <property type="component" value="Unassembled WGS sequence"/>
</dbReference>
<reference evidence="3" key="1">
    <citation type="submission" date="2021-03" db="EMBL/GenBank/DDBJ databases">
        <title>Whole genome shotgun sequence of Actinoplanes auranticolor NBRC 12245.</title>
        <authorList>
            <person name="Komaki H."/>
            <person name="Tamura T."/>
        </authorList>
    </citation>
    <scope>NUCLEOTIDE SEQUENCE</scope>
    <source>
        <strain evidence="3">NBRC 12245</strain>
    </source>
</reference>
<comment type="caution">
    <text evidence="3">The sequence shown here is derived from an EMBL/GenBank/DDBJ whole genome shotgun (WGS) entry which is preliminary data.</text>
</comment>
<dbReference type="SUPFAM" id="SSF88946">
    <property type="entry name" value="Sigma2 domain of RNA polymerase sigma factors"/>
    <property type="match status" value="1"/>
</dbReference>
<sequence>MTGTGPGEPLARAFEEQRPRSVAVAHRMLGSRADAEDAVQETKVRTRRSAPAPGLKLAEDWSNEVYGVAGGTRLDTEARW</sequence>
<name>A0A919S5W0_9ACTN</name>
<evidence type="ECO:0000259" key="2">
    <source>
        <dbReference type="Pfam" id="PF04542"/>
    </source>
</evidence>
<dbReference type="InterPro" id="IPR007627">
    <property type="entry name" value="RNA_pol_sigma70_r2"/>
</dbReference>
<gene>
    <name evidence="3" type="ORF">Aau02nite_20120</name>
</gene>
<dbReference type="EMBL" id="BOQL01000018">
    <property type="protein sequence ID" value="GIM65840.1"/>
    <property type="molecule type" value="Genomic_DNA"/>
</dbReference>
<accession>A0A919S5W0</accession>
<evidence type="ECO:0000313" key="3">
    <source>
        <dbReference type="EMBL" id="GIM65840.1"/>
    </source>
</evidence>
<dbReference type="InterPro" id="IPR013325">
    <property type="entry name" value="RNA_pol_sigma_r2"/>
</dbReference>
<dbReference type="AlphaFoldDB" id="A0A919S5W0"/>
<protein>
    <recommendedName>
        <fullName evidence="2">RNA polymerase sigma-70 region 2 domain-containing protein</fullName>
    </recommendedName>
</protein>
<feature type="region of interest" description="Disordered" evidence="1">
    <location>
        <begin position="32"/>
        <end position="51"/>
    </location>
</feature>
<keyword evidence="4" id="KW-1185">Reference proteome</keyword>
<evidence type="ECO:0000313" key="4">
    <source>
        <dbReference type="Proteomes" id="UP000681340"/>
    </source>
</evidence>
<dbReference type="Gene3D" id="1.10.1740.10">
    <property type="match status" value="1"/>
</dbReference>
<dbReference type="GO" id="GO:0003700">
    <property type="term" value="F:DNA-binding transcription factor activity"/>
    <property type="evidence" value="ECO:0007669"/>
    <property type="project" value="InterPro"/>
</dbReference>
<organism evidence="3 4">
    <name type="scientific">Actinoplanes auranticolor</name>
    <dbReference type="NCBI Taxonomy" id="47988"/>
    <lineage>
        <taxon>Bacteria</taxon>
        <taxon>Bacillati</taxon>
        <taxon>Actinomycetota</taxon>
        <taxon>Actinomycetes</taxon>
        <taxon>Micromonosporales</taxon>
        <taxon>Micromonosporaceae</taxon>
        <taxon>Actinoplanes</taxon>
    </lineage>
</organism>
<dbReference type="GO" id="GO:0006352">
    <property type="term" value="P:DNA-templated transcription initiation"/>
    <property type="evidence" value="ECO:0007669"/>
    <property type="project" value="InterPro"/>
</dbReference>
<proteinExistence type="predicted"/>